<evidence type="ECO:0000313" key="2">
    <source>
        <dbReference type="EMBL" id="JAD66480.1"/>
    </source>
</evidence>
<evidence type="ECO:0000256" key="1">
    <source>
        <dbReference type="SAM" id="MobiDB-lite"/>
    </source>
</evidence>
<sequence length="37" mass="3988">MWGEVGQRWAPACSPSSAPPPRLAGGANPGWIAWRRI</sequence>
<dbReference type="AlphaFoldDB" id="A0A0A9BZ86"/>
<feature type="region of interest" description="Disordered" evidence="1">
    <location>
        <begin position="1"/>
        <end position="27"/>
    </location>
</feature>
<dbReference type="EMBL" id="GBRH01231415">
    <property type="protein sequence ID" value="JAD66480.1"/>
    <property type="molecule type" value="Transcribed_RNA"/>
</dbReference>
<proteinExistence type="predicted"/>
<accession>A0A0A9BZ86</accession>
<reference evidence="2" key="1">
    <citation type="submission" date="2014-09" db="EMBL/GenBank/DDBJ databases">
        <authorList>
            <person name="Magalhaes I.L.F."/>
            <person name="Oliveira U."/>
            <person name="Santos F.R."/>
            <person name="Vidigal T.H.D.A."/>
            <person name="Brescovit A.D."/>
            <person name="Santos A.J."/>
        </authorList>
    </citation>
    <scope>NUCLEOTIDE SEQUENCE</scope>
    <source>
        <tissue evidence="2">Shoot tissue taken approximately 20 cm above the soil surface</tissue>
    </source>
</reference>
<protein>
    <submittedName>
        <fullName evidence="2">Uncharacterized protein</fullName>
    </submittedName>
</protein>
<name>A0A0A9BZ86_ARUDO</name>
<reference evidence="2" key="2">
    <citation type="journal article" date="2015" name="Data Brief">
        <title>Shoot transcriptome of the giant reed, Arundo donax.</title>
        <authorList>
            <person name="Barrero R.A."/>
            <person name="Guerrero F.D."/>
            <person name="Moolhuijzen P."/>
            <person name="Goolsby J.A."/>
            <person name="Tidwell J."/>
            <person name="Bellgard S.E."/>
            <person name="Bellgard M.I."/>
        </authorList>
    </citation>
    <scope>NUCLEOTIDE SEQUENCE</scope>
    <source>
        <tissue evidence="2">Shoot tissue taken approximately 20 cm above the soil surface</tissue>
    </source>
</reference>
<organism evidence="2">
    <name type="scientific">Arundo donax</name>
    <name type="common">Giant reed</name>
    <name type="synonym">Donax arundinaceus</name>
    <dbReference type="NCBI Taxonomy" id="35708"/>
    <lineage>
        <taxon>Eukaryota</taxon>
        <taxon>Viridiplantae</taxon>
        <taxon>Streptophyta</taxon>
        <taxon>Embryophyta</taxon>
        <taxon>Tracheophyta</taxon>
        <taxon>Spermatophyta</taxon>
        <taxon>Magnoliopsida</taxon>
        <taxon>Liliopsida</taxon>
        <taxon>Poales</taxon>
        <taxon>Poaceae</taxon>
        <taxon>PACMAD clade</taxon>
        <taxon>Arundinoideae</taxon>
        <taxon>Arundineae</taxon>
        <taxon>Arundo</taxon>
    </lineage>
</organism>